<protein>
    <submittedName>
        <fullName evidence="4">Histidine phosphatase family protein</fullName>
    </submittedName>
</protein>
<dbReference type="OrthoDB" id="9782128at2"/>
<accession>A0A4R4K9W2</accession>
<dbReference type="AlphaFoldDB" id="A0A4R4K9W2"/>
<dbReference type="PROSITE" id="PS00175">
    <property type="entry name" value="PG_MUTASE"/>
    <property type="match status" value="1"/>
</dbReference>
<organism evidence="4 5">
    <name type="scientific">Arundinibacter roseus</name>
    <dbReference type="NCBI Taxonomy" id="2070510"/>
    <lineage>
        <taxon>Bacteria</taxon>
        <taxon>Pseudomonadati</taxon>
        <taxon>Bacteroidota</taxon>
        <taxon>Cytophagia</taxon>
        <taxon>Cytophagales</taxon>
        <taxon>Spirosomataceae</taxon>
        <taxon>Arundinibacter</taxon>
    </lineage>
</organism>
<dbReference type="InterPro" id="IPR051695">
    <property type="entry name" value="Phosphoglycerate_Mutase"/>
</dbReference>
<dbReference type="PANTHER" id="PTHR46517">
    <property type="entry name" value="FRUCTOSE-2,6-BISPHOSPHATASE TIGAR"/>
    <property type="match status" value="1"/>
</dbReference>
<dbReference type="Pfam" id="PF00300">
    <property type="entry name" value="His_Phos_1"/>
    <property type="match status" value="1"/>
</dbReference>
<dbReference type="InterPro" id="IPR013078">
    <property type="entry name" value="His_Pase_superF_clade-1"/>
</dbReference>
<dbReference type="RefSeq" id="WP_132118400.1">
    <property type="nucleotide sequence ID" value="NZ_SMJU01000007.1"/>
</dbReference>
<dbReference type="InterPro" id="IPR001345">
    <property type="entry name" value="PG/BPGM_mutase_AS"/>
</dbReference>
<dbReference type="GO" id="GO:0043456">
    <property type="term" value="P:regulation of pentose-phosphate shunt"/>
    <property type="evidence" value="ECO:0007669"/>
    <property type="project" value="TreeGrafter"/>
</dbReference>
<comment type="caution">
    <text evidence="4">The sequence shown here is derived from an EMBL/GenBank/DDBJ whole genome shotgun (WGS) entry which is preliminary data.</text>
</comment>
<dbReference type="GO" id="GO:0045820">
    <property type="term" value="P:negative regulation of glycolytic process"/>
    <property type="evidence" value="ECO:0007669"/>
    <property type="project" value="TreeGrafter"/>
</dbReference>
<evidence type="ECO:0000256" key="2">
    <source>
        <dbReference type="PIRSR" id="PIRSR613078-1"/>
    </source>
</evidence>
<dbReference type="Gene3D" id="3.40.50.1240">
    <property type="entry name" value="Phosphoglycerate mutase-like"/>
    <property type="match status" value="1"/>
</dbReference>
<feature type="binding site" evidence="3">
    <location>
        <begin position="10"/>
        <end position="17"/>
    </location>
    <ligand>
        <name>substrate</name>
    </ligand>
</feature>
<feature type="active site" description="Proton donor/acceptor" evidence="2">
    <location>
        <position position="84"/>
    </location>
</feature>
<dbReference type="PANTHER" id="PTHR46517:SF1">
    <property type="entry name" value="FRUCTOSE-2,6-BISPHOSPHATASE TIGAR"/>
    <property type="match status" value="1"/>
</dbReference>
<sequence length="214" mass="24556">MKSKTIYLIRHGETDFNRQGIVQGSGVDSELNEWGIAQAEAFFDAYQHVPFDKIYTSALRRTIQSVQGFIDLGIAHESHAGLNEISWGCREGQTPNTMDNAYYRDLVLSWRSGQVHVPCEEGESPVDVRTRQKPVVDLILSRPHERTVLVAMHGRAIRILLTLLFDEHLTEMDKYEHSNLCLYRLKYLYSEQKFVLETANDITHLLSLDIPHNS</sequence>
<keyword evidence="1" id="KW-0378">Hydrolase</keyword>
<keyword evidence="5" id="KW-1185">Reference proteome</keyword>
<dbReference type="PIRSF" id="PIRSF000709">
    <property type="entry name" value="6PFK_2-Ptase"/>
    <property type="match status" value="1"/>
</dbReference>
<dbReference type="GO" id="GO:0004331">
    <property type="term" value="F:fructose-2,6-bisphosphate 2-phosphatase activity"/>
    <property type="evidence" value="ECO:0007669"/>
    <property type="project" value="TreeGrafter"/>
</dbReference>
<dbReference type="SMART" id="SM00855">
    <property type="entry name" value="PGAM"/>
    <property type="match status" value="1"/>
</dbReference>
<dbReference type="CDD" id="cd07067">
    <property type="entry name" value="HP_PGM_like"/>
    <property type="match status" value="1"/>
</dbReference>
<dbReference type="Proteomes" id="UP000295706">
    <property type="component" value="Unassembled WGS sequence"/>
</dbReference>
<feature type="binding site" evidence="3">
    <location>
        <position position="61"/>
    </location>
    <ligand>
        <name>substrate</name>
    </ligand>
</feature>
<dbReference type="SUPFAM" id="SSF53254">
    <property type="entry name" value="Phosphoglycerate mutase-like"/>
    <property type="match status" value="1"/>
</dbReference>
<dbReference type="InterPro" id="IPR029033">
    <property type="entry name" value="His_PPase_superfam"/>
</dbReference>
<evidence type="ECO:0000313" key="4">
    <source>
        <dbReference type="EMBL" id="TDB64647.1"/>
    </source>
</evidence>
<feature type="active site" description="Tele-phosphohistidine intermediate" evidence="2">
    <location>
        <position position="11"/>
    </location>
</feature>
<dbReference type="EMBL" id="SMJU01000007">
    <property type="protein sequence ID" value="TDB64647.1"/>
    <property type="molecule type" value="Genomic_DNA"/>
</dbReference>
<name>A0A4R4K9W2_9BACT</name>
<evidence type="ECO:0000256" key="3">
    <source>
        <dbReference type="PIRSR" id="PIRSR613078-2"/>
    </source>
</evidence>
<reference evidence="4 5" key="1">
    <citation type="submission" date="2019-02" db="EMBL/GenBank/DDBJ databases">
        <title>Arundinibacter roseus gen. nov., sp. nov., a new member of the family Cytophagaceae.</title>
        <authorList>
            <person name="Szuroczki S."/>
            <person name="Khayer B."/>
            <person name="Sproer C."/>
            <person name="Toumi M."/>
            <person name="Szabo A."/>
            <person name="Felfoldi T."/>
            <person name="Schumann P."/>
            <person name="Toth E."/>
        </authorList>
    </citation>
    <scope>NUCLEOTIDE SEQUENCE [LARGE SCALE GENOMIC DNA]</scope>
    <source>
        <strain evidence="4 5">DMA-k-7a</strain>
    </source>
</reference>
<proteinExistence type="predicted"/>
<gene>
    <name evidence="4" type="ORF">EZE20_13340</name>
</gene>
<evidence type="ECO:0000256" key="1">
    <source>
        <dbReference type="ARBA" id="ARBA00022801"/>
    </source>
</evidence>
<dbReference type="GO" id="GO:0005829">
    <property type="term" value="C:cytosol"/>
    <property type="evidence" value="ECO:0007669"/>
    <property type="project" value="TreeGrafter"/>
</dbReference>
<evidence type="ECO:0000313" key="5">
    <source>
        <dbReference type="Proteomes" id="UP000295706"/>
    </source>
</evidence>